<evidence type="ECO:0000313" key="2">
    <source>
        <dbReference type="EMBL" id="KAK8569051.1"/>
    </source>
</evidence>
<name>A0ABR2F270_9ROSI</name>
<dbReference type="EMBL" id="JBBPBM010000009">
    <property type="protein sequence ID" value="KAK8569051.1"/>
    <property type="molecule type" value="Genomic_DNA"/>
</dbReference>
<proteinExistence type="predicted"/>
<accession>A0ABR2F270</accession>
<keyword evidence="3" id="KW-1185">Reference proteome</keyword>
<gene>
    <name evidence="2" type="ORF">V6N12_007583</name>
</gene>
<protein>
    <submittedName>
        <fullName evidence="2">Uncharacterized protein</fullName>
    </submittedName>
</protein>
<dbReference type="Proteomes" id="UP001472677">
    <property type="component" value="Unassembled WGS sequence"/>
</dbReference>
<reference evidence="2 3" key="1">
    <citation type="journal article" date="2024" name="G3 (Bethesda)">
        <title>Genome assembly of Hibiscus sabdariffa L. provides insights into metabolisms of medicinal natural products.</title>
        <authorList>
            <person name="Kim T."/>
        </authorList>
    </citation>
    <scope>NUCLEOTIDE SEQUENCE [LARGE SCALE GENOMIC DNA]</scope>
    <source>
        <strain evidence="2">TK-2024</strain>
        <tissue evidence="2">Old leaves</tissue>
    </source>
</reference>
<feature type="compositionally biased region" description="Basic and acidic residues" evidence="1">
    <location>
        <begin position="51"/>
        <end position="60"/>
    </location>
</feature>
<evidence type="ECO:0000313" key="3">
    <source>
        <dbReference type="Proteomes" id="UP001472677"/>
    </source>
</evidence>
<sequence length="69" mass="7385">MVGNCSLASVDSRVKELGLWSGVHKRSLMMGLMDGEASSDGEEWGFGEVEGSSKDGKKIDGMIFEDDGE</sequence>
<organism evidence="2 3">
    <name type="scientific">Hibiscus sabdariffa</name>
    <name type="common">roselle</name>
    <dbReference type="NCBI Taxonomy" id="183260"/>
    <lineage>
        <taxon>Eukaryota</taxon>
        <taxon>Viridiplantae</taxon>
        <taxon>Streptophyta</taxon>
        <taxon>Embryophyta</taxon>
        <taxon>Tracheophyta</taxon>
        <taxon>Spermatophyta</taxon>
        <taxon>Magnoliopsida</taxon>
        <taxon>eudicotyledons</taxon>
        <taxon>Gunneridae</taxon>
        <taxon>Pentapetalae</taxon>
        <taxon>rosids</taxon>
        <taxon>malvids</taxon>
        <taxon>Malvales</taxon>
        <taxon>Malvaceae</taxon>
        <taxon>Malvoideae</taxon>
        <taxon>Hibiscus</taxon>
    </lineage>
</organism>
<evidence type="ECO:0000256" key="1">
    <source>
        <dbReference type="SAM" id="MobiDB-lite"/>
    </source>
</evidence>
<feature type="region of interest" description="Disordered" evidence="1">
    <location>
        <begin position="39"/>
        <end position="69"/>
    </location>
</feature>
<comment type="caution">
    <text evidence="2">The sequence shown here is derived from an EMBL/GenBank/DDBJ whole genome shotgun (WGS) entry which is preliminary data.</text>
</comment>